<reference evidence="1" key="1">
    <citation type="journal article" date="2023" name="G3 (Bethesda)">
        <title>Whole genome assemblies of Zophobas morio and Tenebrio molitor.</title>
        <authorList>
            <person name="Kaur S."/>
            <person name="Stinson S.A."/>
            <person name="diCenzo G.C."/>
        </authorList>
    </citation>
    <scope>NUCLEOTIDE SEQUENCE</scope>
    <source>
        <strain evidence="1">QUZm001</strain>
    </source>
</reference>
<dbReference type="Proteomes" id="UP001168821">
    <property type="component" value="Unassembled WGS sequence"/>
</dbReference>
<keyword evidence="2" id="KW-1185">Reference proteome</keyword>
<comment type="caution">
    <text evidence="1">The sequence shown here is derived from an EMBL/GenBank/DDBJ whole genome shotgun (WGS) entry which is preliminary data.</text>
</comment>
<dbReference type="AlphaFoldDB" id="A0AA38MBQ8"/>
<evidence type="ECO:0000313" key="1">
    <source>
        <dbReference type="EMBL" id="KAJ3650092.1"/>
    </source>
</evidence>
<accession>A0AA38MBQ8</accession>
<sequence>MKTSLERVTGSLDCGIQKNLEVAFTIHPEECMALNRGHLRERIQYSVSESSTVNEYDYEFEIINNALDLSTYSLGDEVQKRRILHRMEGFAEVLLPLYDDL</sequence>
<proteinExistence type="predicted"/>
<organism evidence="1 2">
    <name type="scientific">Zophobas morio</name>
    <dbReference type="NCBI Taxonomy" id="2755281"/>
    <lineage>
        <taxon>Eukaryota</taxon>
        <taxon>Metazoa</taxon>
        <taxon>Ecdysozoa</taxon>
        <taxon>Arthropoda</taxon>
        <taxon>Hexapoda</taxon>
        <taxon>Insecta</taxon>
        <taxon>Pterygota</taxon>
        <taxon>Neoptera</taxon>
        <taxon>Endopterygota</taxon>
        <taxon>Coleoptera</taxon>
        <taxon>Polyphaga</taxon>
        <taxon>Cucujiformia</taxon>
        <taxon>Tenebrionidae</taxon>
        <taxon>Zophobas</taxon>
    </lineage>
</organism>
<gene>
    <name evidence="1" type="ORF">Zmor_021800</name>
</gene>
<name>A0AA38MBQ8_9CUCU</name>
<evidence type="ECO:0000313" key="2">
    <source>
        <dbReference type="Proteomes" id="UP001168821"/>
    </source>
</evidence>
<dbReference type="EMBL" id="JALNTZ010000006">
    <property type="protein sequence ID" value="KAJ3650092.1"/>
    <property type="molecule type" value="Genomic_DNA"/>
</dbReference>
<protein>
    <submittedName>
        <fullName evidence="1">Uncharacterized protein</fullName>
    </submittedName>
</protein>